<keyword evidence="4 10" id="KW-1133">Transmembrane helix</keyword>
<evidence type="ECO:0000256" key="1">
    <source>
        <dbReference type="ARBA" id="ARBA00004141"/>
    </source>
</evidence>
<evidence type="ECO:0000256" key="6">
    <source>
        <dbReference type="ARBA" id="ARBA00023136"/>
    </source>
</evidence>
<dbReference type="EMBL" id="UOGA01000235">
    <property type="protein sequence ID" value="VAX23001.1"/>
    <property type="molecule type" value="Genomic_DNA"/>
</dbReference>
<protein>
    <submittedName>
        <fullName evidence="12">Chloride channel protein</fullName>
    </submittedName>
</protein>
<evidence type="ECO:0000256" key="8">
    <source>
        <dbReference type="ARBA" id="ARBA00023214"/>
    </source>
</evidence>
<feature type="transmembrane region" description="Helical" evidence="10">
    <location>
        <begin position="170"/>
        <end position="193"/>
    </location>
</feature>
<dbReference type="PANTHER" id="PTHR43427">
    <property type="entry name" value="CHLORIDE CHANNEL PROTEIN CLC-E"/>
    <property type="match status" value="1"/>
</dbReference>
<organism evidence="12">
    <name type="scientific">hydrothermal vent metagenome</name>
    <dbReference type="NCBI Taxonomy" id="652676"/>
    <lineage>
        <taxon>unclassified sequences</taxon>
        <taxon>metagenomes</taxon>
        <taxon>ecological metagenomes</taxon>
    </lineage>
</organism>
<reference evidence="12" key="1">
    <citation type="submission" date="2018-06" db="EMBL/GenBank/DDBJ databases">
        <authorList>
            <person name="Zhirakovskaya E."/>
        </authorList>
    </citation>
    <scope>NUCLEOTIDE SEQUENCE</scope>
</reference>
<evidence type="ECO:0000256" key="4">
    <source>
        <dbReference type="ARBA" id="ARBA00022989"/>
    </source>
</evidence>
<dbReference type="PRINTS" id="PR00762">
    <property type="entry name" value="CLCHANNEL"/>
</dbReference>
<dbReference type="InterPro" id="IPR050368">
    <property type="entry name" value="ClC-type_chloride_channel"/>
</dbReference>
<dbReference type="GO" id="GO:0034707">
    <property type="term" value="C:chloride channel complex"/>
    <property type="evidence" value="ECO:0007669"/>
    <property type="project" value="UniProtKB-KW"/>
</dbReference>
<dbReference type="GO" id="GO:0005254">
    <property type="term" value="F:chloride channel activity"/>
    <property type="evidence" value="ECO:0007669"/>
    <property type="project" value="UniProtKB-KW"/>
</dbReference>
<dbReference type="Pfam" id="PF00654">
    <property type="entry name" value="Voltage_CLC"/>
    <property type="match status" value="1"/>
</dbReference>
<evidence type="ECO:0000259" key="11">
    <source>
        <dbReference type="PROSITE" id="PS51371"/>
    </source>
</evidence>
<dbReference type="InterPro" id="IPR000644">
    <property type="entry name" value="CBS_dom"/>
</dbReference>
<dbReference type="InterPro" id="IPR001807">
    <property type="entry name" value="ClC"/>
</dbReference>
<proteinExistence type="predicted"/>
<dbReference type="SUPFAM" id="SSF81340">
    <property type="entry name" value="Clc chloride channel"/>
    <property type="match status" value="1"/>
</dbReference>
<dbReference type="PANTHER" id="PTHR43427:SF6">
    <property type="entry name" value="CHLORIDE CHANNEL PROTEIN CLC-E"/>
    <property type="match status" value="1"/>
</dbReference>
<evidence type="ECO:0000256" key="7">
    <source>
        <dbReference type="ARBA" id="ARBA00023173"/>
    </source>
</evidence>
<evidence type="ECO:0000256" key="3">
    <source>
        <dbReference type="ARBA" id="ARBA00022692"/>
    </source>
</evidence>
<keyword evidence="8" id="KW-0868">Chloride</keyword>
<keyword evidence="5" id="KW-0406">Ion transport</keyword>
<feature type="transmembrane region" description="Helical" evidence="10">
    <location>
        <begin position="375"/>
        <end position="395"/>
    </location>
</feature>
<sequence>MPNNILGGIKKSVVGMIQTWTSHEHSFLIVVAGVLGIVCGLAVVVLQRLLELFHDTAFGMPSKWLGADSGWYLYLVIPLIPAFGGLIVGFMTWRFKMGYESAAGCEPMKWAALDGGLVKPRTIWFRLLATVAFLGSGGSGGREGPIAQICGALGSAAGQLFKMSTDRLRLLVGCGAAAGIAAAFNAPIAGVIFTVELVLGDFNVISFLPIVISSVMATTTKRLFLGDVPAFVAPSYSLVSHWEILFYAILGIVCGLIARLFFVSYFKSYDFFGKKLKNHPVLRPAVGGLIVGVIGMFAPQIFGGGYEVMGDMLNGAIVWYVAFGLIFLKIIATSISLGSDGSGGIFAPALFIGCMTGGVFGTAVHYLFPDITAAAGAYAMVGVGAVMAAAVHAPLTNILMGYELTGNYLIILPIMTACIMSTYVMTRFSEYSLYTEKLRRRGIELVHGRDVSVMDKIKVADVMRRHVTTIPENLPFGKVMELIANSRDSYFPMVDSESKLSGIVSIQNVREFMLDSSDLCDLVVAKEIATENVITVTGRHNLNEAMEKFTMIDIEQLPVVSHDDPRKIEGMLSRIDVIAAYKKEVLKKKEKEE</sequence>
<comment type="subcellular location">
    <subcellularLocation>
        <location evidence="1">Membrane</location>
        <topology evidence="1">Multi-pass membrane protein</topology>
    </subcellularLocation>
</comment>
<feature type="domain" description="CBS" evidence="11">
    <location>
        <begin position="463"/>
        <end position="519"/>
    </location>
</feature>
<dbReference type="Gene3D" id="1.10.3080.10">
    <property type="entry name" value="Clc chloride channel"/>
    <property type="match status" value="1"/>
</dbReference>
<gene>
    <name evidence="12" type="ORF">MNBD_NITROSPINAE04-2211</name>
</gene>
<feature type="transmembrane region" description="Helical" evidence="10">
    <location>
        <begin position="244"/>
        <end position="266"/>
    </location>
</feature>
<feature type="transmembrane region" description="Helical" evidence="10">
    <location>
        <begin position="70"/>
        <end position="93"/>
    </location>
</feature>
<dbReference type="SUPFAM" id="SSF54631">
    <property type="entry name" value="CBS-domain pair"/>
    <property type="match status" value="1"/>
</dbReference>
<dbReference type="InterPro" id="IPR014743">
    <property type="entry name" value="Cl-channel_core"/>
</dbReference>
<evidence type="ECO:0000256" key="2">
    <source>
        <dbReference type="ARBA" id="ARBA00022448"/>
    </source>
</evidence>
<dbReference type="CDD" id="cd00400">
    <property type="entry name" value="Voltage_gated_ClC"/>
    <property type="match status" value="1"/>
</dbReference>
<dbReference type="InterPro" id="IPR046342">
    <property type="entry name" value="CBS_dom_sf"/>
</dbReference>
<dbReference type="Gene3D" id="3.10.580.10">
    <property type="entry name" value="CBS-domain"/>
    <property type="match status" value="1"/>
</dbReference>
<keyword evidence="6 10" id="KW-0472">Membrane</keyword>
<evidence type="ECO:0000313" key="12">
    <source>
        <dbReference type="EMBL" id="VAX23001.1"/>
    </source>
</evidence>
<dbReference type="PROSITE" id="PS51371">
    <property type="entry name" value="CBS"/>
    <property type="match status" value="2"/>
</dbReference>
<feature type="transmembrane region" description="Helical" evidence="10">
    <location>
        <begin position="26"/>
        <end position="50"/>
    </location>
</feature>
<dbReference type="Pfam" id="PF00571">
    <property type="entry name" value="CBS"/>
    <property type="match status" value="2"/>
</dbReference>
<keyword evidence="2" id="KW-0813">Transport</keyword>
<feature type="transmembrane region" description="Helical" evidence="10">
    <location>
        <begin position="286"/>
        <end position="305"/>
    </location>
</feature>
<evidence type="ECO:0000256" key="5">
    <source>
        <dbReference type="ARBA" id="ARBA00023065"/>
    </source>
</evidence>
<dbReference type="AlphaFoldDB" id="A0A3B1C8L0"/>
<keyword evidence="3 10" id="KW-0812">Transmembrane</keyword>
<name>A0A3B1C8L0_9ZZZZ</name>
<feature type="domain" description="CBS" evidence="11">
    <location>
        <begin position="529"/>
        <end position="588"/>
    </location>
</feature>
<feature type="transmembrane region" description="Helical" evidence="10">
    <location>
        <begin position="345"/>
        <end position="368"/>
    </location>
</feature>
<keyword evidence="9" id="KW-0407">Ion channel</keyword>
<dbReference type="SMART" id="SM00116">
    <property type="entry name" value="CBS"/>
    <property type="match status" value="2"/>
</dbReference>
<feature type="transmembrane region" description="Helical" evidence="10">
    <location>
        <begin position="407"/>
        <end position="425"/>
    </location>
</feature>
<accession>A0A3B1C8L0</accession>
<feature type="transmembrane region" description="Helical" evidence="10">
    <location>
        <begin position="317"/>
        <end position="339"/>
    </location>
</feature>
<keyword evidence="7" id="KW-0869">Chloride channel</keyword>
<evidence type="ECO:0000256" key="9">
    <source>
        <dbReference type="ARBA" id="ARBA00023303"/>
    </source>
</evidence>
<evidence type="ECO:0000256" key="10">
    <source>
        <dbReference type="SAM" id="Phobius"/>
    </source>
</evidence>